<organism evidence="1 2">
    <name type="scientific">Rhododendron molle</name>
    <name type="common">Chinese azalea</name>
    <name type="synonym">Azalea mollis</name>
    <dbReference type="NCBI Taxonomy" id="49168"/>
    <lineage>
        <taxon>Eukaryota</taxon>
        <taxon>Viridiplantae</taxon>
        <taxon>Streptophyta</taxon>
        <taxon>Embryophyta</taxon>
        <taxon>Tracheophyta</taxon>
        <taxon>Spermatophyta</taxon>
        <taxon>Magnoliopsida</taxon>
        <taxon>eudicotyledons</taxon>
        <taxon>Gunneridae</taxon>
        <taxon>Pentapetalae</taxon>
        <taxon>asterids</taxon>
        <taxon>Ericales</taxon>
        <taxon>Ericaceae</taxon>
        <taxon>Ericoideae</taxon>
        <taxon>Rhodoreae</taxon>
        <taxon>Rhododendron</taxon>
    </lineage>
</organism>
<reference evidence="1" key="1">
    <citation type="submission" date="2022-02" db="EMBL/GenBank/DDBJ databases">
        <title>Plant Genome Project.</title>
        <authorList>
            <person name="Zhang R.-G."/>
        </authorList>
    </citation>
    <scope>NUCLEOTIDE SEQUENCE</scope>
    <source>
        <strain evidence="1">AT1</strain>
    </source>
</reference>
<sequence>MNMEDILRNIYTDDDAPFPDEPLSSAAAQNGGVSSKTMDEVWKETAAQTPLGTIPFISAIGLAKSLQKSVD</sequence>
<proteinExistence type="predicted"/>
<comment type="caution">
    <text evidence="1">The sequence shown here is derived from an EMBL/GenBank/DDBJ whole genome shotgun (WGS) entry which is preliminary data.</text>
</comment>
<evidence type="ECO:0000313" key="2">
    <source>
        <dbReference type="Proteomes" id="UP001062846"/>
    </source>
</evidence>
<dbReference type="EMBL" id="CM046392">
    <property type="protein sequence ID" value="KAI8553356.1"/>
    <property type="molecule type" value="Genomic_DNA"/>
</dbReference>
<accession>A0ACC0NKG2</accession>
<evidence type="ECO:0000313" key="1">
    <source>
        <dbReference type="EMBL" id="KAI8553356.1"/>
    </source>
</evidence>
<gene>
    <name evidence="1" type="ORF">RHMOL_Rhmol05G0009000</name>
</gene>
<protein>
    <submittedName>
        <fullName evidence="1">Uncharacterized protein</fullName>
    </submittedName>
</protein>
<dbReference type="Proteomes" id="UP001062846">
    <property type="component" value="Chromosome 5"/>
</dbReference>
<name>A0ACC0NKG2_RHOML</name>
<keyword evidence="2" id="KW-1185">Reference proteome</keyword>